<sequence>MTPYLRILLRYAAGFLVARGILGQDLADVLAGDPEIMAMLEIGAGVAIAAAVEGWYRLAKRMGWTT</sequence>
<organism evidence="2 3">
    <name type="scientific">Devosia lucknowensis</name>
    <dbReference type="NCBI Taxonomy" id="1096929"/>
    <lineage>
        <taxon>Bacteria</taxon>
        <taxon>Pseudomonadati</taxon>
        <taxon>Pseudomonadota</taxon>
        <taxon>Alphaproteobacteria</taxon>
        <taxon>Hyphomicrobiales</taxon>
        <taxon>Devosiaceae</taxon>
        <taxon>Devosia</taxon>
    </lineage>
</organism>
<keyword evidence="1" id="KW-0812">Transmembrane</keyword>
<keyword evidence="1" id="KW-0472">Membrane</keyword>
<evidence type="ECO:0000313" key="3">
    <source>
        <dbReference type="Proteomes" id="UP000194474"/>
    </source>
</evidence>
<evidence type="ECO:0000313" key="2">
    <source>
        <dbReference type="EMBL" id="SMQ65802.1"/>
    </source>
</evidence>
<feature type="transmembrane region" description="Helical" evidence="1">
    <location>
        <begin position="7"/>
        <end position="24"/>
    </location>
</feature>
<evidence type="ECO:0000256" key="1">
    <source>
        <dbReference type="SAM" id="Phobius"/>
    </source>
</evidence>
<dbReference type="Proteomes" id="UP000194474">
    <property type="component" value="Unassembled WGS sequence"/>
</dbReference>
<name>A0A1Y6EZ65_9HYPH</name>
<gene>
    <name evidence="2" type="ORF">SAMN06295905_1320</name>
</gene>
<dbReference type="EMBL" id="FXWK01000001">
    <property type="protein sequence ID" value="SMQ65802.1"/>
    <property type="molecule type" value="Genomic_DNA"/>
</dbReference>
<feature type="transmembrane region" description="Helical" evidence="1">
    <location>
        <begin position="36"/>
        <end position="56"/>
    </location>
</feature>
<dbReference type="AlphaFoldDB" id="A0A1Y6EZ65"/>
<keyword evidence="3" id="KW-1185">Reference proteome</keyword>
<protein>
    <submittedName>
        <fullName evidence="2">Uncharacterized protein</fullName>
    </submittedName>
</protein>
<reference evidence="3" key="1">
    <citation type="submission" date="2017-04" db="EMBL/GenBank/DDBJ databases">
        <authorList>
            <person name="Varghese N."/>
            <person name="Submissions S."/>
        </authorList>
    </citation>
    <scope>NUCLEOTIDE SEQUENCE [LARGE SCALE GENOMIC DNA]</scope>
</reference>
<proteinExistence type="predicted"/>
<keyword evidence="1" id="KW-1133">Transmembrane helix</keyword>
<dbReference type="OrthoDB" id="8454970at2"/>
<accession>A0A1Y6EZ65</accession>